<feature type="repeat" description="ANK" evidence="7">
    <location>
        <begin position="183"/>
        <end position="215"/>
    </location>
</feature>
<evidence type="ECO:0000256" key="2">
    <source>
        <dbReference type="ARBA" id="ARBA00022692"/>
    </source>
</evidence>
<keyword evidence="5 7" id="KW-0040">ANK repeat</keyword>
<keyword evidence="3" id="KW-0677">Repeat</keyword>
<dbReference type="PROSITE" id="PS50088">
    <property type="entry name" value="ANK_REPEAT"/>
    <property type="match status" value="4"/>
</dbReference>
<feature type="transmembrane region" description="Helical" evidence="8">
    <location>
        <begin position="430"/>
        <end position="450"/>
    </location>
</feature>
<evidence type="ECO:0000256" key="8">
    <source>
        <dbReference type="RuleBase" id="RU079119"/>
    </source>
</evidence>
<dbReference type="InParanoid" id="A0A151Z7G7"/>
<feature type="repeat" description="ANK" evidence="7">
    <location>
        <begin position="80"/>
        <end position="104"/>
    </location>
</feature>
<dbReference type="EC" id="2.3.1.225" evidence="8"/>
<dbReference type="GO" id="GO:0019706">
    <property type="term" value="F:protein-cysteine S-palmitoyltransferase activity"/>
    <property type="evidence" value="ECO:0007669"/>
    <property type="project" value="UniProtKB-EC"/>
</dbReference>
<dbReference type="PROSITE" id="PS50216">
    <property type="entry name" value="DHHC"/>
    <property type="match status" value="1"/>
</dbReference>
<feature type="transmembrane region" description="Helical" evidence="8">
    <location>
        <begin position="275"/>
        <end position="293"/>
    </location>
</feature>
<feature type="domain" description="Palmitoyltransferase DHHC" evidence="9">
    <location>
        <begin position="385"/>
        <end position="521"/>
    </location>
</feature>
<keyword evidence="8" id="KW-0808">Transferase</keyword>
<dbReference type="SMART" id="SM00248">
    <property type="entry name" value="ANK"/>
    <property type="match status" value="5"/>
</dbReference>
<dbReference type="OMA" id="SHVLYYW"/>
<feature type="repeat" description="ANK" evidence="7">
    <location>
        <begin position="46"/>
        <end position="78"/>
    </location>
</feature>
<dbReference type="Proteomes" id="UP000076078">
    <property type="component" value="Unassembled WGS sequence"/>
</dbReference>
<gene>
    <name evidence="10" type="ORF">DLAC_09853</name>
</gene>
<sequence length="580" mass="67309">MTNSTITPTTLIDIVKSGNLKECIGFIERIRLNSDIGDIINQVDDQGNTALHFACYKKSFDIVKYLLSNGADPNIGNLEERATPLHWACIGGNSYIVKYLITNGGADTQQKDIRGYNSLIHSVQHGELNVVRYLLEKPELSLDINSRDTSLKTPLIWASCQGHHQLILYLLHKGANINSVDIQGRSAIHWSIVKSNVECTRILIEMGANLTIQDKNKQTPLSLYKENPKLPKEYLTLFNYNPLKYLTPLLYNTFWILLSIILFFTYGGLFFIGPIYVSLILFGCLSVALKIFLENYVILNLPNPFLATLMISTFSYWLVYYLRFIIPLYPEIVMVHTSVVFLFIVNYYLIVKLIFSDAGQISPSNKSQDSIDFIQAIDRESLDIPETCSSCLINKPIRTKHCRTCNKCIARFDHHCAWINNCVGINNNQLFIYQLLLTCLLFIITIIFNLKYFNNNRNDSLEIPVWSSEFISWIQYQYQNNKALFIYFNFEIIVMVWVLKLLYTQIYGIIFNITMFEIMRQKITKRLVNPYDRGVKENIREFFFEKSKKYYYYSVSSLKRQQQQQQQQLQHTPSSSQEQV</sequence>
<comment type="caution">
    <text evidence="10">The sequence shown here is derived from an EMBL/GenBank/DDBJ whole genome shotgun (WGS) entry which is preliminary data.</text>
</comment>
<keyword evidence="4 8" id="KW-1133">Transmembrane helix</keyword>
<evidence type="ECO:0000256" key="1">
    <source>
        <dbReference type="ARBA" id="ARBA00004141"/>
    </source>
</evidence>
<dbReference type="PANTHER" id="PTHR24161">
    <property type="entry name" value="ANK_REP_REGION DOMAIN-CONTAINING PROTEIN-RELATED"/>
    <property type="match status" value="1"/>
</dbReference>
<reference evidence="10 11" key="1">
    <citation type="submission" date="2015-12" db="EMBL/GenBank/DDBJ databases">
        <title>Dictyostelia acquired genes for synthesis and detection of signals that induce cell-type specialization by lateral gene transfer from prokaryotes.</title>
        <authorList>
            <person name="Gloeckner G."/>
            <person name="Schaap P."/>
        </authorList>
    </citation>
    <scope>NUCLEOTIDE SEQUENCE [LARGE SCALE GENOMIC DNA]</scope>
    <source>
        <strain evidence="10 11">TK</strain>
    </source>
</reference>
<comment type="subcellular location">
    <subcellularLocation>
        <location evidence="1">Membrane</location>
        <topology evidence="1">Multi-pass membrane protein</topology>
    </subcellularLocation>
</comment>
<feature type="transmembrane region" description="Helical" evidence="8">
    <location>
        <begin position="492"/>
        <end position="516"/>
    </location>
</feature>
<dbReference type="Pfam" id="PF01529">
    <property type="entry name" value="DHHC"/>
    <property type="match status" value="1"/>
</dbReference>
<organism evidence="10 11">
    <name type="scientific">Tieghemostelium lacteum</name>
    <name type="common">Slime mold</name>
    <name type="synonym">Dictyostelium lacteum</name>
    <dbReference type="NCBI Taxonomy" id="361077"/>
    <lineage>
        <taxon>Eukaryota</taxon>
        <taxon>Amoebozoa</taxon>
        <taxon>Evosea</taxon>
        <taxon>Eumycetozoa</taxon>
        <taxon>Dictyostelia</taxon>
        <taxon>Dictyosteliales</taxon>
        <taxon>Raperosteliaceae</taxon>
        <taxon>Tieghemostelium</taxon>
    </lineage>
</organism>
<dbReference type="FunCoup" id="A0A151Z7G7">
    <property type="interactions" value="31"/>
</dbReference>
<evidence type="ECO:0000256" key="4">
    <source>
        <dbReference type="ARBA" id="ARBA00022989"/>
    </source>
</evidence>
<evidence type="ECO:0000256" key="7">
    <source>
        <dbReference type="PROSITE-ProRule" id="PRU00023"/>
    </source>
</evidence>
<protein>
    <recommendedName>
        <fullName evidence="8">Palmitoyltransferase</fullName>
        <ecNumber evidence="8">2.3.1.225</ecNumber>
    </recommendedName>
</protein>
<dbReference type="InterPro" id="IPR036770">
    <property type="entry name" value="Ankyrin_rpt-contain_sf"/>
</dbReference>
<dbReference type="PROSITE" id="PS50297">
    <property type="entry name" value="ANK_REP_REGION"/>
    <property type="match status" value="4"/>
</dbReference>
<keyword evidence="8" id="KW-0012">Acyltransferase</keyword>
<dbReference type="STRING" id="361077.A0A151Z7G7"/>
<accession>A0A151Z7G7</accession>
<keyword evidence="11" id="KW-1185">Reference proteome</keyword>
<name>A0A151Z7G7_TIELA</name>
<keyword evidence="6 8" id="KW-0472">Membrane</keyword>
<comment type="similarity">
    <text evidence="8">Belongs to the DHHC palmitoyltransferase family.</text>
</comment>
<dbReference type="GO" id="GO:0016020">
    <property type="term" value="C:membrane"/>
    <property type="evidence" value="ECO:0007669"/>
    <property type="project" value="UniProtKB-SubCell"/>
</dbReference>
<feature type="transmembrane region" description="Helical" evidence="8">
    <location>
        <begin position="332"/>
        <end position="355"/>
    </location>
</feature>
<dbReference type="Gene3D" id="1.25.40.20">
    <property type="entry name" value="Ankyrin repeat-containing domain"/>
    <property type="match status" value="2"/>
</dbReference>
<evidence type="ECO:0000259" key="9">
    <source>
        <dbReference type="Pfam" id="PF01529"/>
    </source>
</evidence>
<feature type="transmembrane region" description="Helical" evidence="8">
    <location>
        <begin position="305"/>
        <end position="326"/>
    </location>
</feature>
<feature type="transmembrane region" description="Helical" evidence="8">
    <location>
        <begin position="249"/>
        <end position="269"/>
    </location>
</feature>
<keyword evidence="2 8" id="KW-0812">Transmembrane</keyword>
<dbReference type="InterPro" id="IPR002110">
    <property type="entry name" value="Ankyrin_rpt"/>
</dbReference>
<evidence type="ECO:0000313" key="10">
    <source>
        <dbReference type="EMBL" id="KYQ89878.1"/>
    </source>
</evidence>
<dbReference type="AlphaFoldDB" id="A0A151Z7G7"/>
<evidence type="ECO:0000313" key="11">
    <source>
        <dbReference type="Proteomes" id="UP000076078"/>
    </source>
</evidence>
<feature type="repeat" description="ANK" evidence="7">
    <location>
        <begin position="150"/>
        <end position="182"/>
    </location>
</feature>
<dbReference type="PANTHER" id="PTHR24161:SF85">
    <property type="entry name" value="PALMITOYLTRANSFERASE HIP14"/>
    <property type="match status" value="1"/>
</dbReference>
<comment type="catalytic activity">
    <reaction evidence="8">
        <text>L-cysteinyl-[protein] + hexadecanoyl-CoA = S-hexadecanoyl-L-cysteinyl-[protein] + CoA</text>
        <dbReference type="Rhea" id="RHEA:36683"/>
        <dbReference type="Rhea" id="RHEA-COMP:10131"/>
        <dbReference type="Rhea" id="RHEA-COMP:11032"/>
        <dbReference type="ChEBI" id="CHEBI:29950"/>
        <dbReference type="ChEBI" id="CHEBI:57287"/>
        <dbReference type="ChEBI" id="CHEBI:57379"/>
        <dbReference type="ChEBI" id="CHEBI:74151"/>
        <dbReference type="EC" id="2.3.1.225"/>
    </reaction>
</comment>
<evidence type="ECO:0000256" key="5">
    <source>
        <dbReference type="ARBA" id="ARBA00023043"/>
    </source>
</evidence>
<dbReference type="SUPFAM" id="SSF48403">
    <property type="entry name" value="Ankyrin repeat"/>
    <property type="match status" value="1"/>
</dbReference>
<evidence type="ECO:0000256" key="3">
    <source>
        <dbReference type="ARBA" id="ARBA00022737"/>
    </source>
</evidence>
<dbReference type="Pfam" id="PF12796">
    <property type="entry name" value="Ank_2"/>
    <property type="match status" value="1"/>
</dbReference>
<proteinExistence type="inferred from homology"/>
<dbReference type="OrthoDB" id="6781668at2759"/>
<comment type="domain">
    <text evidence="8">The DHHC domain is required for palmitoyltransferase activity.</text>
</comment>
<dbReference type="InterPro" id="IPR001594">
    <property type="entry name" value="Palmitoyltrfase_DHHC"/>
</dbReference>
<dbReference type="EMBL" id="LODT01000039">
    <property type="protein sequence ID" value="KYQ89878.1"/>
    <property type="molecule type" value="Genomic_DNA"/>
</dbReference>
<dbReference type="Pfam" id="PF13637">
    <property type="entry name" value="Ank_4"/>
    <property type="match status" value="2"/>
</dbReference>
<evidence type="ECO:0000256" key="6">
    <source>
        <dbReference type="ARBA" id="ARBA00023136"/>
    </source>
</evidence>